<name>A0A1S3D3Q0_DIACI</name>
<feature type="region of interest" description="Disordered" evidence="1">
    <location>
        <begin position="1"/>
        <end position="34"/>
    </location>
</feature>
<feature type="region of interest" description="Disordered" evidence="1">
    <location>
        <begin position="235"/>
        <end position="272"/>
    </location>
</feature>
<dbReference type="PaxDb" id="121845-A0A1S3D3Q0"/>
<dbReference type="GeneID" id="103510818"/>
<feature type="compositionally biased region" description="Polar residues" evidence="1">
    <location>
        <begin position="246"/>
        <end position="255"/>
    </location>
</feature>
<organism evidence="2 3">
    <name type="scientific">Diaphorina citri</name>
    <name type="common">Asian citrus psyllid</name>
    <dbReference type="NCBI Taxonomy" id="121845"/>
    <lineage>
        <taxon>Eukaryota</taxon>
        <taxon>Metazoa</taxon>
        <taxon>Ecdysozoa</taxon>
        <taxon>Arthropoda</taxon>
        <taxon>Hexapoda</taxon>
        <taxon>Insecta</taxon>
        <taxon>Pterygota</taxon>
        <taxon>Neoptera</taxon>
        <taxon>Paraneoptera</taxon>
        <taxon>Hemiptera</taxon>
        <taxon>Sternorrhyncha</taxon>
        <taxon>Psylloidea</taxon>
        <taxon>Psyllidae</taxon>
        <taxon>Diaphorininae</taxon>
        <taxon>Diaphorina</taxon>
    </lineage>
</organism>
<evidence type="ECO:0000313" key="2">
    <source>
        <dbReference type="Proteomes" id="UP000079169"/>
    </source>
</evidence>
<dbReference type="RefSeq" id="XP_008473739.1">
    <property type="nucleotide sequence ID" value="XM_008475517.1"/>
</dbReference>
<feature type="region of interest" description="Disordered" evidence="1">
    <location>
        <begin position="292"/>
        <end position="312"/>
    </location>
</feature>
<dbReference type="AlphaFoldDB" id="A0A1S3D3Q0"/>
<feature type="region of interest" description="Disordered" evidence="1">
    <location>
        <begin position="125"/>
        <end position="211"/>
    </location>
</feature>
<reference evidence="3" key="1">
    <citation type="submission" date="2025-08" db="UniProtKB">
        <authorList>
            <consortium name="RefSeq"/>
        </authorList>
    </citation>
    <scope>IDENTIFICATION</scope>
</reference>
<feature type="compositionally biased region" description="Low complexity" evidence="1">
    <location>
        <begin position="256"/>
        <end position="270"/>
    </location>
</feature>
<keyword evidence="2" id="KW-1185">Reference proteome</keyword>
<feature type="compositionally biased region" description="Acidic residues" evidence="1">
    <location>
        <begin position="135"/>
        <end position="145"/>
    </location>
</feature>
<evidence type="ECO:0000256" key="1">
    <source>
        <dbReference type="SAM" id="MobiDB-lite"/>
    </source>
</evidence>
<proteinExistence type="predicted"/>
<sequence>MKVSFNTSRMFANTSKPPENNHLSTPRGFVSDSEAHTKSVTKPCTAPCSNNPDCGFLCQIRKNLSLGQQSLITTAFGLKSYLFKGGSNQSVEILDANPTGSPNWEEKVKRPPRYNYKMARRRNRMRMKRKMESPSEMESDTLSDESTDKLTRINTGAVDQETTNDMVSEEKNISQEKQSKISDIKDTDSFPKEETSNENPGSINTEKKMDLNDTKTELSLKMAETVCENQGKDALEETNIGEVTDDNQNGNPGSTGNDLGDNDNINNENETSTVDLKDMKTVNVLNDIGGLQSTEMLTSNQKSDEENDKKSNEENYLENINKAMSDMVINEELPNSDLINTANENDLETTGNEESTNIEKIILA</sequence>
<accession>A0A1S3D3Q0</accession>
<evidence type="ECO:0000313" key="3">
    <source>
        <dbReference type="RefSeq" id="XP_008473739.1"/>
    </source>
</evidence>
<feature type="compositionally biased region" description="Basic and acidic residues" evidence="1">
    <location>
        <begin position="302"/>
        <end position="312"/>
    </location>
</feature>
<feature type="compositionally biased region" description="Polar residues" evidence="1">
    <location>
        <begin position="1"/>
        <end position="24"/>
    </location>
</feature>
<feature type="compositionally biased region" description="Basic and acidic residues" evidence="1">
    <location>
        <begin position="168"/>
        <end position="195"/>
    </location>
</feature>
<gene>
    <name evidence="3" type="primary">LOC103510818</name>
</gene>
<dbReference type="Proteomes" id="UP000079169">
    <property type="component" value="Unplaced"/>
</dbReference>
<feature type="compositionally biased region" description="Polar residues" evidence="1">
    <location>
        <begin position="292"/>
        <end position="301"/>
    </location>
</feature>
<protein>
    <submittedName>
        <fullName evidence="3">Mediator of RNA polymerase II transcription subunit 2-like</fullName>
    </submittedName>
</protein>
<dbReference type="KEGG" id="dci:103510818"/>